<dbReference type="GO" id="GO:0004930">
    <property type="term" value="F:G protein-coupled receptor activity"/>
    <property type="evidence" value="ECO:0007669"/>
    <property type="project" value="UniProtKB-KW"/>
</dbReference>
<evidence type="ECO:0000256" key="4">
    <source>
        <dbReference type="ARBA" id="ARBA00022692"/>
    </source>
</evidence>
<evidence type="ECO:0000313" key="15">
    <source>
        <dbReference type="Ensembl" id="ENSCPOP00000020456.2"/>
    </source>
</evidence>
<keyword evidence="9" id="KW-0675">Receptor</keyword>
<dbReference type="FunFam" id="2.10.50.30:FF:000002">
    <property type="entry name" value="Vomeronasal 2 receptor, h1"/>
    <property type="match status" value="1"/>
</dbReference>
<evidence type="ECO:0000256" key="2">
    <source>
        <dbReference type="ARBA" id="ARBA00007242"/>
    </source>
</evidence>
<evidence type="ECO:0000256" key="7">
    <source>
        <dbReference type="ARBA" id="ARBA00023040"/>
    </source>
</evidence>
<dbReference type="InterPro" id="IPR001828">
    <property type="entry name" value="ANF_lig-bd_rcpt"/>
</dbReference>
<protein>
    <recommendedName>
        <fullName evidence="14">G-protein coupled receptors family 3 profile domain-containing protein</fullName>
    </recommendedName>
</protein>
<dbReference type="PANTHER" id="PTHR24061:SF536">
    <property type="entry name" value="VOMERONASAL 2, RECEPTOR 19-RELATED"/>
    <property type="match status" value="1"/>
</dbReference>
<keyword evidence="11" id="KW-0807">Transducer</keyword>
<feature type="transmembrane region" description="Helical" evidence="12">
    <location>
        <begin position="745"/>
        <end position="765"/>
    </location>
</feature>
<dbReference type="InterPro" id="IPR028082">
    <property type="entry name" value="Peripla_BP_I"/>
</dbReference>
<keyword evidence="6 12" id="KW-1133">Transmembrane helix</keyword>
<keyword evidence="3" id="KW-1003">Cell membrane</keyword>
<dbReference type="Gene3D" id="3.40.50.2300">
    <property type="match status" value="2"/>
</dbReference>
<dbReference type="FunFam" id="3.40.50.2300:FF:000125">
    <property type="entry name" value="Vomeronasal 2, receptor 88"/>
    <property type="match status" value="1"/>
</dbReference>
<dbReference type="CDD" id="cd15283">
    <property type="entry name" value="7tmC_V2R_pheromone"/>
    <property type="match status" value="1"/>
</dbReference>
<evidence type="ECO:0000259" key="14">
    <source>
        <dbReference type="PROSITE" id="PS50259"/>
    </source>
</evidence>
<keyword evidence="8 12" id="KW-0472">Membrane</keyword>
<dbReference type="Pfam" id="PF01094">
    <property type="entry name" value="ANF_receptor"/>
    <property type="match status" value="1"/>
</dbReference>
<reference evidence="15" key="2">
    <citation type="submission" date="2025-08" db="UniProtKB">
        <authorList>
            <consortium name="Ensembl"/>
        </authorList>
    </citation>
    <scope>IDENTIFICATION</scope>
    <source>
        <strain evidence="15">2N</strain>
    </source>
</reference>
<name>H0WBT9_CAVPO</name>
<feature type="transmembrane region" description="Helical" evidence="12">
    <location>
        <begin position="554"/>
        <end position="576"/>
    </location>
</feature>
<evidence type="ECO:0000256" key="10">
    <source>
        <dbReference type="ARBA" id="ARBA00023180"/>
    </source>
</evidence>
<dbReference type="PRINTS" id="PR00248">
    <property type="entry name" value="GPCRMGR"/>
</dbReference>
<dbReference type="Pfam" id="PF00003">
    <property type="entry name" value="7tm_3"/>
    <property type="match status" value="1"/>
</dbReference>
<dbReference type="Proteomes" id="UP000005447">
    <property type="component" value="Unassembled WGS sequence"/>
</dbReference>
<evidence type="ECO:0000256" key="5">
    <source>
        <dbReference type="ARBA" id="ARBA00022729"/>
    </source>
</evidence>
<dbReference type="InterPro" id="IPR000337">
    <property type="entry name" value="GPCR_3"/>
</dbReference>
<dbReference type="PANTHER" id="PTHR24061">
    <property type="entry name" value="CALCIUM-SENSING RECEPTOR-RELATED"/>
    <property type="match status" value="1"/>
</dbReference>
<evidence type="ECO:0000313" key="16">
    <source>
        <dbReference type="Proteomes" id="UP000005447"/>
    </source>
</evidence>
<dbReference type="GO" id="GO:0005886">
    <property type="term" value="C:plasma membrane"/>
    <property type="evidence" value="ECO:0007669"/>
    <property type="project" value="UniProtKB-SubCell"/>
</dbReference>
<dbReference type="AlphaFoldDB" id="H0WBT9"/>
<dbReference type="OMA" id="RACLQIH"/>
<keyword evidence="4 12" id="KW-0812">Transmembrane</keyword>
<evidence type="ECO:0000256" key="6">
    <source>
        <dbReference type="ARBA" id="ARBA00022989"/>
    </source>
</evidence>
<dbReference type="eggNOG" id="KOG1056">
    <property type="taxonomic scope" value="Eukaryota"/>
</dbReference>
<dbReference type="PRINTS" id="PR01535">
    <property type="entry name" value="VOMERONASL2R"/>
</dbReference>
<dbReference type="InterPro" id="IPR011500">
    <property type="entry name" value="GPCR_3_9-Cys_dom"/>
</dbReference>
<dbReference type="InterPro" id="IPR000068">
    <property type="entry name" value="GPCR_3_Ca_sens_rcpt-rel"/>
</dbReference>
<feature type="transmembrane region" description="Helical" evidence="12">
    <location>
        <begin position="665"/>
        <end position="683"/>
    </location>
</feature>
<evidence type="ECO:0000256" key="11">
    <source>
        <dbReference type="ARBA" id="ARBA00023224"/>
    </source>
</evidence>
<feature type="domain" description="G-protein coupled receptors family 3 profile" evidence="14">
    <location>
        <begin position="551"/>
        <end position="815"/>
    </location>
</feature>
<dbReference type="STRING" id="10141.ENSCPOP00000020456"/>
<accession>H0WBT9</accession>
<dbReference type="PROSITE" id="PS50259">
    <property type="entry name" value="G_PROTEIN_RECEP_F3_4"/>
    <property type="match status" value="1"/>
</dbReference>
<dbReference type="HOGENOM" id="CLU_005389_5_1_1"/>
<keyword evidence="10" id="KW-0325">Glycoprotein</keyword>
<sequence>MKSHNIFPLLVALLCIFQKRSSTHSLNAPGSPGYYQDGDFIIGGLFSLRHEVYIPPFAYAHLTKHYQQVLAMVFAVNEINKKLNLLFNMSLGFYIFNVDYIEMKAVESSLSLLSCESPPVPNYNCRPEKRDKLVAVIGGISTGISTQISRVVSLYSVPQISYGPFDHSLKDSVQLQSIYQFPMNTAALYQGLIQLMLHFGWVWVGFVVPDDIRGDKFLQDMTQEMNNNGLCIAFAERIPEFPADDTINMQHFFERYTTTRVSVAFGDTYSLLRYVYHIYCSSLFGNILVTTLDWDITTIPFQQGPSYTYFGGGLSFSFHIEEIPGFKTFLRSVQPTKYPHDVFIQHVWSILFECLYMNQNGIMTFTDCKENGTLETRYNVYAAVNVIAWALHDLLSIRTEEEPPDNVTYVNSHPWQTLLNCFIKLHFYIFGYLFYLPKFHLCLHVYFQLFSVKIYSPLSQKYFVCWISFDLPLVQAPSAICNPSCQIGFRKTAVKGKSSCCFDCIPCPGGEVANKTDMHQCVKCPENQYPNMERYQCLPKVMTFLSYDDTLGTALASTAICLSVLTALILGLFIQYRNAPIVRANNRNLSYVLLISLILCFFCSLMFIGRPSPVTCILRQTFFGVVFSIAVSAILTKTFIVLVAFKSIKPGSSIQMWMVTRISNAIVYICSLIQGCICTVWLATSPPFPDTDTQSEFGQIILHCNEGSTVAFYCVLGYLGFLAFLSLVLAFLGRRLPDKFNEAKMITFSMLVFCSVWISFIPSYLSTKGKTIVALEIFAILSSSAGLLGCIFLPKCYLILVRPENNSRKKLHEPFT</sequence>
<evidence type="ECO:0000256" key="9">
    <source>
        <dbReference type="ARBA" id="ARBA00023170"/>
    </source>
</evidence>
<feature type="transmembrane region" description="Helical" evidence="12">
    <location>
        <begin position="710"/>
        <end position="733"/>
    </location>
</feature>
<dbReference type="InterPro" id="IPR017979">
    <property type="entry name" value="GPCR_3_CS"/>
</dbReference>
<dbReference type="EMBL" id="AAKN02030726">
    <property type="status" value="NOT_ANNOTATED_CDS"/>
    <property type="molecule type" value="Genomic_DNA"/>
</dbReference>
<evidence type="ECO:0000256" key="3">
    <source>
        <dbReference type="ARBA" id="ARBA00022475"/>
    </source>
</evidence>
<dbReference type="Pfam" id="PF07562">
    <property type="entry name" value="NCD3G"/>
    <property type="match status" value="1"/>
</dbReference>
<dbReference type="VEuPathDB" id="HostDB:ENSCPOG00000025441"/>
<dbReference type="Gene3D" id="2.10.50.30">
    <property type="entry name" value="GPCR, family 3, nine cysteines domain"/>
    <property type="match status" value="1"/>
</dbReference>
<evidence type="ECO:0000256" key="12">
    <source>
        <dbReference type="SAM" id="Phobius"/>
    </source>
</evidence>
<reference evidence="16" key="1">
    <citation type="journal article" date="2011" name="Nature">
        <title>A high-resolution map of human evolutionary constraint using 29 mammals.</title>
        <authorList>
            <person name="Lindblad-Toh K."/>
            <person name="Garber M."/>
            <person name="Zuk O."/>
            <person name="Lin M.F."/>
            <person name="Parker B.J."/>
            <person name="Washietl S."/>
            <person name="Kheradpour P."/>
            <person name="Ernst J."/>
            <person name="Jordan G."/>
            <person name="Mauceli E."/>
            <person name="Ward L.D."/>
            <person name="Lowe C.B."/>
            <person name="Holloway A.K."/>
            <person name="Clamp M."/>
            <person name="Gnerre S."/>
            <person name="Alfoldi J."/>
            <person name="Beal K."/>
            <person name="Chang J."/>
            <person name="Clawson H."/>
            <person name="Cuff J."/>
            <person name="Di Palma F."/>
            <person name="Fitzgerald S."/>
            <person name="Flicek P."/>
            <person name="Guttman M."/>
            <person name="Hubisz M.J."/>
            <person name="Jaffe D.B."/>
            <person name="Jungreis I."/>
            <person name="Kent W.J."/>
            <person name="Kostka D."/>
            <person name="Lara M."/>
            <person name="Martins A.L."/>
            <person name="Massingham T."/>
            <person name="Moltke I."/>
            <person name="Raney B.J."/>
            <person name="Rasmussen M.D."/>
            <person name="Robinson J."/>
            <person name="Stark A."/>
            <person name="Vilella A.J."/>
            <person name="Wen J."/>
            <person name="Xie X."/>
            <person name="Zody M.C."/>
            <person name="Baldwin J."/>
            <person name="Bloom T."/>
            <person name="Chin C.W."/>
            <person name="Heiman D."/>
            <person name="Nicol R."/>
            <person name="Nusbaum C."/>
            <person name="Young S."/>
            <person name="Wilkinson J."/>
            <person name="Worley K.C."/>
            <person name="Kovar C.L."/>
            <person name="Muzny D.M."/>
            <person name="Gibbs R.A."/>
            <person name="Cree A."/>
            <person name="Dihn H.H."/>
            <person name="Fowler G."/>
            <person name="Jhangiani S."/>
            <person name="Joshi V."/>
            <person name="Lee S."/>
            <person name="Lewis L.R."/>
            <person name="Nazareth L.V."/>
            <person name="Okwuonu G."/>
            <person name="Santibanez J."/>
            <person name="Warren W.C."/>
            <person name="Mardis E.R."/>
            <person name="Weinstock G.M."/>
            <person name="Wilson R.K."/>
            <person name="Delehaunty K."/>
            <person name="Dooling D."/>
            <person name="Fronik C."/>
            <person name="Fulton L."/>
            <person name="Fulton B."/>
            <person name="Graves T."/>
            <person name="Minx P."/>
            <person name="Sodergren E."/>
            <person name="Birney E."/>
            <person name="Margulies E.H."/>
            <person name="Herrero J."/>
            <person name="Green E.D."/>
            <person name="Haussler D."/>
            <person name="Siepel A."/>
            <person name="Goldman N."/>
            <person name="Pollard K.S."/>
            <person name="Pedersen J.S."/>
            <person name="Lander E.S."/>
            <person name="Kellis M."/>
        </authorList>
    </citation>
    <scope>NUCLEOTIDE SEQUENCE [LARGE SCALE GENOMIC DNA]</scope>
    <source>
        <strain evidence="16">2N</strain>
    </source>
</reference>
<feature type="transmembrane region" description="Helical" evidence="12">
    <location>
        <begin position="588"/>
        <end position="609"/>
    </location>
</feature>
<dbReference type="PROSITE" id="PS00981">
    <property type="entry name" value="G_PROTEIN_RECEP_F3_3"/>
    <property type="match status" value="1"/>
</dbReference>
<comment type="subcellular location">
    <subcellularLocation>
        <location evidence="1">Cell membrane</location>
        <topology evidence="1">Multi-pass membrane protein</topology>
    </subcellularLocation>
</comment>
<evidence type="ECO:0000256" key="1">
    <source>
        <dbReference type="ARBA" id="ARBA00004651"/>
    </source>
</evidence>
<dbReference type="InterPro" id="IPR004073">
    <property type="entry name" value="GPCR_3_vmron_rcpt_2"/>
</dbReference>
<comment type="similarity">
    <text evidence="2">Belongs to the G-protein coupled receptor 3 family.</text>
</comment>
<proteinExistence type="inferred from homology"/>
<organism evidence="15 16">
    <name type="scientific">Cavia porcellus</name>
    <name type="common">Guinea pig</name>
    <dbReference type="NCBI Taxonomy" id="10141"/>
    <lineage>
        <taxon>Eukaryota</taxon>
        <taxon>Metazoa</taxon>
        <taxon>Chordata</taxon>
        <taxon>Craniata</taxon>
        <taxon>Vertebrata</taxon>
        <taxon>Euteleostomi</taxon>
        <taxon>Mammalia</taxon>
        <taxon>Eutheria</taxon>
        <taxon>Euarchontoglires</taxon>
        <taxon>Glires</taxon>
        <taxon>Rodentia</taxon>
        <taxon>Hystricomorpha</taxon>
        <taxon>Caviidae</taxon>
        <taxon>Cavia</taxon>
    </lineage>
</organism>
<keyword evidence="5 13" id="KW-0732">Signal</keyword>
<dbReference type="Ensembl" id="ENSCPOT00000026775.2">
    <property type="protein sequence ID" value="ENSCPOP00000020456.2"/>
    <property type="gene ID" value="ENSCPOG00000025441.2"/>
</dbReference>
<keyword evidence="7" id="KW-0297">G-protein coupled receptor</keyword>
<feature type="signal peptide" evidence="13">
    <location>
        <begin position="1"/>
        <end position="23"/>
    </location>
</feature>
<dbReference type="InterPro" id="IPR017978">
    <property type="entry name" value="GPCR_3_C"/>
</dbReference>
<evidence type="ECO:0000256" key="13">
    <source>
        <dbReference type="SAM" id="SignalP"/>
    </source>
</evidence>
<feature type="transmembrane region" description="Helical" evidence="12">
    <location>
        <begin position="621"/>
        <end position="645"/>
    </location>
</feature>
<feature type="transmembrane region" description="Helical" evidence="12">
    <location>
        <begin position="777"/>
        <end position="800"/>
    </location>
</feature>
<reference evidence="15" key="3">
    <citation type="submission" date="2025-09" db="UniProtKB">
        <authorList>
            <consortium name="Ensembl"/>
        </authorList>
    </citation>
    <scope>IDENTIFICATION</scope>
    <source>
        <strain evidence="15">2N</strain>
    </source>
</reference>
<keyword evidence="16" id="KW-1185">Reference proteome</keyword>
<feature type="chain" id="PRO_5012655310" description="G-protein coupled receptors family 3 profile domain-containing protein" evidence="13">
    <location>
        <begin position="24"/>
        <end position="816"/>
    </location>
</feature>
<dbReference type="GeneTree" id="ENSGT00940000163606"/>
<evidence type="ECO:0000256" key="8">
    <source>
        <dbReference type="ARBA" id="ARBA00023136"/>
    </source>
</evidence>
<dbReference type="SUPFAM" id="SSF53822">
    <property type="entry name" value="Periplasmic binding protein-like I"/>
    <property type="match status" value="1"/>
</dbReference>
<dbReference type="InParanoid" id="H0WBT9"/>
<dbReference type="InterPro" id="IPR038550">
    <property type="entry name" value="GPCR_3_9-Cys_sf"/>
</dbReference>